<protein>
    <submittedName>
        <fullName evidence="2">Uncharacterized protein</fullName>
    </submittedName>
</protein>
<dbReference type="Proteomes" id="UP000004994">
    <property type="component" value="Chromosome 12"/>
</dbReference>
<proteinExistence type="predicted"/>
<dbReference type="Gramene" id="Solyc12g009925.1.1">
    <property type="protein sequence ID" value="Solyc12g009925.1.1"/>
    <property type="gene ID" value="Solyc12g009925.1"/>
</dbReference>
<reference evidence="2" key="2">
    <citation type="submission" date="2019-01" db="UniProtKB">
        <authorList>
            <consortium name="EnsemblPlants"/>
        </authorList>
    </citation>
    <scope>IDENTIFICATION</scope>
    <source>
        <strain evidence="2">cv. Heinz 1706</strain>
    </source>
</reference>
<organism evidence="2">
    <name type="scientific">Solanum lycopersicum</name>
    <name type="common">Tomato</name>
    <name type="synonym">Lycopersicon esculentum</name>
    <dbReference type="NCBI Taxonomy" id="4081"/>
    <lineage>
        <taxon>Eukaryota</taxon>
        <taxon>Viridiplantae</taxon>
        <taxon>Streptophyta</taxon>
        <taxon>Embryophyta</taxon>
        <taxon>Tracheophyta</taxon>
        <taxon>Spermatophyta</taxon>
        <taxon>Magnoliopsida</taxon>
        <taxon>eudicotyledons</taxon>
        <taxon>Gunneridae</taxon>
        <taxon>Pentapetalae</taxon>
        <taxon>asterids</taxon>
        <taxon>lamiids</taxon>
        <taxon>Solanales</taxon>
        <taxon>Solanaceae</taxon>
        <taxon>Solanoideae</taxon>
        <taxon>Solaneae</taxon>
        <taxon>Solanum</taxon>
        <taxon>Solanum subgen. Lycopersicon</taxon>
    </lineage>
</organism>
<keyword evidence="3" id="KW-1185">Reference proteome</keyword>
<dbReference type="AlphaFoldDB" id="A0A3Q7J455"/>
<evidence type="ECO:0000256" key="1">
    <source>
        <dbReference type="SAM" id="MobiDB-lite"/>
    </source>
</evidence>
<dbReference type="EnsemblPlants" id="Solyc12g009925.1.1">
    <property type="protein sequence ID" value="Solyc12g009925.1.1"/>
    <property type="gene ID" value="Solyc12g009925.1"/>
</dbReference>
<name>A0A3Q7J455_SOLLC</name>
<reference evidence="2" key="1">
    <citation type="journal article" date="2012" name="Nature">
        <title>The tomato genome sequence provides insights into fleshy fruit evolution.</title>
        <authorList>
            <consortium name="Tomato Genome Consortium"/>
        </authorList>
    </citation>
    <scope>NUCLEOTIDE SEQUENCE [LARGE SCALE GENOMIC DNA]</scope>
    <source>
        <strain evidence="2">cv. Heinz 1706</strain>
    </source>
</reference>
<evidence type="ECO:0000313" key="2">
    <source>
        <dbReference type="EnsemblPlants" id="Solyc12g009925.1.1"/>
    </source>
</evidence>
<sequence length="75" mass="8652">MAILNTRIGGSPSRTSFSVGAEGLKRSSKWMFEAPGLPLRRSFKSRFISTNEMKCTGMLWDAMKRERSKRLLRWL</sequence>
<evidence type="ECO:0000313" key="3">
    <source>
        <dbReference type="Proteomes" id="UP000004994"/>
    </source>
</evidence>
<feature type="region of interest" description="Disordered" evidence="1">
    <location>
        <begin position="1"/>
        <end position="22"/>
    </location>
</feature>
<accession>A0A3Q7J455</accession>
<dbReference type="InParanoid" id="A0A3Q7J455"/>